<sequence>MPSNRPDERPQQLWINLRGYEQLWRDGRLHADTDDYSDRLRGEYYTETAEPAPQQVIQQPEPEQRLESGTIRYGGEESEQGVTFSTVPPCAAVCEEQEQNREDECSNNREDSSSRQETNSGVDGCEGDSGADRREDDSGVGELKNDDDQDDSETETDDEEDQGFSTDDEADKTGSCRMG</sequence>
<evidence type="ECO:0000256" key="1">
    <source>
        <dbReference type="SAM" id="MobiDB-lite"/>
    </source>
</evidence>
<evidence type="ECO:0000313" key="3">
    <source>
        <dbReference type="Proteomes" id="UP001165121"/>
    </source>
</evidence>
<feature type="compositionally biased region" description="Basic and acidic residues" evidence="1">
    <location>
        <begin position="98"/>
        <end position="114"/>
    </location>
</feature>
<feature type="region of interest" description="Disordered" evidence="1">
    <location>
        <begin position="45"/>
        <end position="179"/>
    </location>
</feature>
<dbReference type="AlphaFoldDB" id="A0A9W6X5J5"/>
<proteinExistence type="predicted"/>
<keyword evidence="3" id="KW-1185">Reference proteome</keyword>
<name>A0A9W6X5J5_9STRA</name>
<dbReference type="EMBL" id="BSXT01000659">
    <property type="protein sequence ID" value="GMF31967.1"/>
    <property type="molecule type" value="Genomic_DNA"/>
</dbReference>
<feature type="compositionally biased region" description="Low complexity" evidence="1">
    <location>
        <begin position="50"/>
        <end position="61"/>
    </location>
</feature>
<gene>
    <name evidence="2" type="ORF">Pfra01_000747600</name>
</gene>
<reference evidence="2" key="1">
    <citation type="submission" date="2023-04" db="EMBL/GenBank/DDBJ databases">
        <title>Phytophthora fragariaefolia NBRC 109709.</title>
        <authorList>
            <person name="Ichikawa N."/>
            <person name="Sato H."/>
            <person name="Tonouchi N."/>
        </authorList>
    </citation>
    <scope>NUCLEOTIDE SEQUENCE</scope>
    <source>
        <strain evidence="2">NBRC 109709</strain>
    </source>
</reference>
<dbReference type="Proteomes" id="UP001165121">
    <property type="component" value="Unassembled WGS sequence"/>
</dbReference>
<organism evidence="2 3">
    <name type="scientific">Phytophthora fragariaefolia</name>
    <dbReference type="NCBI Taxonomy" id="1490495"/>
    <lineage>
        <taxon>Eukaryota</taxon>
        <taxon>Sar</taxon>
        <taxon>Stramenopiles</taxon>
        <taxon>Oomycota</taxon>
        <taxon>Peronosporomycetes</taxon>
        <taxon>Peronosporales</taxon>
        <taxon>Peronosporaceae</taxon>
        <taxon>Phytophthora</taxon>
    </lineage>
</organism>
<protein>
    <submittedName>
        <fullName evidence="2">Unnamed protein product</fullName>
    </submittedName>
</protein>
<comment type="caution">
    <text evidence="2">The sequence shown here is derived from an EMBL/GenBank/DDBJ whole genome shotgun (WGS) entry which is preliminary data.</text>
</comment>
<evidence type="ECO:0000313" key="2">
    <source>
        <dbReference type="EMBL" id="GMF31967.1"/>
    </source>
</evidence>
<feature type="compositionally biased region" description="Acidic residues" evidence="1">
    <location>
        <begin position="145"/>
        <end position="170"/>
    </location>
</feature>
<accession>A0A9W6X5J5</accession>